<feature type="transmembrane region" description="Helical" evidence="10">
    <location>
        <begin position="118"/>
        <end position="142"/>
    </location>
</feature>
<feature type="transmembrane region" description="Helical" evidence="10">
    <location>
        <begin position="89"/>
        <end position="106"/>
    </location>
</feature>
<organism evidence="12 13">
    <name type="scientific">candidate division CSSED10-310 bacterium</name>
    <dbReference type="NCBI Taxonomy" id="2855610"/>
    <lineage>
        <taxon>Bacteria</taxon>
        <taxon>Bacteria division CSSED10-310</taxon>
    </lineage>
</organism>
<proteinExistence type="inferred from homology"/>
<evidence type="ECO:0000256" key="6">
    <source>
        <dbReference type="ARBA" id="ARBA00022801"/>
    </source>
</evidence>
<comment type="subcellular location">
    <subcellularLocation>
        <location evidence="2">Membrane</location>
        <topology evidence="2">Multi-pass membrane protein</topology>
    </subcellularLocation>
</comment>
<keyword evidence="4 12" id="KW-0645">Protease</keyword>
<comment type="caution">
    <text evidence="12">The sequence shown here is derived from an EMBL/GenBank/DDBJ whole genome shotgun (WGS) entry which is preliminary data.</text>
</comment>
<dbReference type="InterPro" id="IPR044838">
    <property type="entry name" value="EGY1-like"/>
</dbReference>
<dbReference type="Pfam" id="PF02163">
    <property type="entry name" value="Peptidase_M50"/>
    <property type="match status" value="1"/>
</dbReference>
<feature type="transmembrane region" description="Helical" evidence="10">
    <location>
        <begin position="20"/>
        <end position="38"/>
    </location>
</feature>
<evidence type="ECO:0000259" key="11">
    <source>
        <dbReference type="Pfam" id="PF02163"/>
    </source>
</evidence>
<evidence type="ECO:0000256" key="4">
    <source>
        <dbReference type="ARBA" id="ARBA00022670"/>
    </source>
</evidence>
<dbReference type="CDD" id="cd06160">
    <property type="entry name" value="S2P-M50_like_2"/>
    <property type="match status" value="1"/>
</dbReference>
<dbReference type="GO" id="GO:0006508">
    <property type="term" value="P:proteolysis"/>
    <property type="evidence" value="ECO:0007669"/>
    <property type="project" value="UniProtKB-KW"/>
</dbReference>
<keyword evidence="13" id="KW-1185">Reference proteome</keyword>
<evidence type="ECO:0000256" key="10">
    <source>
        <dbReference type="SAM" id="Phobius"/>
    </source>
</evidence>
<accession>A0ABV6YZ89</accession>
<dbReference type="PANTHER" id="PTHR31412:SF0">
    <property type="entry name" value="ZINC METALLOPROTEASE EGY1, CHLOROPLASTIC-RELATED"/>
    <property type="match status" value="1"/>
</dbReference>
<evidence type="ECO:0000256" key="5">
    <source>
        <dbReference type="ARBA" id="ARBA00022692"/>
    </source>
</evidence>
<evidence type="ECO:0000256" key="2">
    <source>
        <dbReference type="ARBA" id="ARBA00004141"/>
    </source>
</evidence>
<dbReference type="GO" id="GO:0008233">
    <property type="term" value="F:peptidase activity"/>
    <property type="evidence" value="ECO:0007669"/>
    <property type="project" value="UniProtKB-KW"/>
</dbReference>
<protein>
    <submittedName>
        <fullName evidence="12">Site-2 protease family protein</fullName>
    </submittedName>
</protein>
<evidence type="ECO:0000256" key="8">
    <source>
        <dbReference type="ARBA" id="ARBA00022989"/>
    </source>
</evidence>
<reference evidence="12 13" key="1">
    <citation type="submission" date="2024-09" db="EMBL/GenBank/DDBJ databases">
        <title>Laminarin stimulates single cell rates of sulfate reduction while oxygen inhibits transcriptomic activity in coastal marine sediment.</title>
        <authorList>
            <person name="Lindsay M."/>
            <person name="Orcutt B."/>
            <person name="Emerson D."/>
            <person name="Stepanauskas R."/>
            <person name="D'Angelo T."/>
        </authorList>
    </citation>
    <scope>NUCLEOTIDE SEQUENCE [LARGE SCALE GENOMIC DNA]</scope>
    <source>
        <strain evidence="12">SAG AM-311-K15</strain>
    </source>
</reference>
<evidence type="ECO:0000313" key="13">
    <source>
        <dbReference type="Proteomes" id="UP001594351"/>
    </source>
</evidence>
<comment type="cofactor">
    <cofactor evidence="1">
        <name>Zn(2+)</name>
        <dbReference type="ChEBI" id="CHEBI:29105"/>
    </cofactor>
</comment>
<feature type="domain" description="Peptidase M50" evidence="11">
    <location>
        <begin position="62"/>
        <end position="230"/>
    </location>
</feature>
<dbReference type="InterPro" id="IPR008915">
    <property type="entry name" value="Peptidase_M50"/>
</dbReference>
<keyword evidence="5 10" id="KW-0812">Transmembrane</keyword>
<evidence type="ECO:0000256" key="7">
    <source>
        <dbReference type="ARBA" id="ARBA00022946"/>
    </source>
</evidence>
<evidence type="ECO:0000313" key="12">
    <source>
        <dbReference type="EMBL" id="MFC1851498.1"/>
    </source>
</evidence>
<name>A0ABV6YZ89_UNCC1</name>
<keyword evidence="7" id="KW-0809">Transit peptide</keyword>
<comment type="similarity">
    <text evidence="3">Belongs to the peptidase M50B family.</text>
</comment>
<evidence type="ECO:0000256" key="9">
    <source>
        <dbReference type="ARBA" id="ARBA00023136"/>
    </source>
</evidence>
<evidence type="ECO:0000256" key="1">
    <source>
        <dbReference type="ARBA" id="ARBA00001947"/>
    </source>
</evidence>
<dbReference type="EMBL" id="JBHPBY010000194">
    <property type="protein sequence ID" value="MFC1851498.1"/>
    <property type="molecule type" value="Genomic_DNA"/>
</dbReference>
<dbReference type="PANTHER" id="PTHR31412">
    <property type="entry name" value="ZINC METALLOPROTEASE EGY1"/>
    <property type="match status" value="1"/>
</dbReference>
<gene>
    <name evidence="12" type="ORF">ACFL27_14980</name>
</gene>
<sequence length="314" mass="34969">MGRVKLLKKIGHLLQAVPDWVKVSVLFSLTFVTTTASGSLQRGSYPFDSWADFSQGLLFSGPLLFILMSHEMGHYLMCRRHGVAVTPPFFIPLPPYFFIGTLGAFIRIKQVIPNRKVLVEIAAAGPLAGMVAALPMFVVGILTSPLSNIDPQATNIIYEGKPLLTKIIMSLLYSSAGQDMDISLNAVAFAGWLGFLVTLLNLLPVGQLDGGHIVYALFQKHHYKVAQIATVMITCLALFWPGWIIWAIIITKLIGFKHPPTFFDHQTLSRFHWGLGISCIFLFMLLFMPVPVSVPEWDQNLQILWSTISRYILP</sequence>
<keyword evidence="8 10" id="KW-1133">Transmembrane helix</keyword>
<dbReference type="Proteomes" id="UP001594351">
    <property type="component" value="Unassembled WGS sequence"/>
</dbReference>
<keyword evidence="9 10" id="KW-0472">Membrane</keyword>
<feature type="transmembrane region" description="Helical" evidence="10">
    <location>
        <begin position="182"/>
        <end position="204"/>
    </location>
</feature>
<feature type="transmembrane region" description="Helical" evidence="10">
    <location>
        <begin position="50"/>
        <end position="69"/>
    </location>
</feature>
<keyword evidence="6" id="KW-0378">Hydrolase</keyword>
<evidence type="ECO:0000256" key="3">
    <source>
        <dbReference type="ARBA" id="ARBA00007931"/>
    </source>
</evidence>
<feature type="transmembrane region" description="Helical" evidence="10">
    <location>
        <begin position="225"/>
        <end position="251"/>
    </location>
</feature>
<feature type="transmembrane region" description="Helical" evidence="10">
    <location>
        <begin position="271"/>
        <end position="292"/>
    </location>
</feature>